<dbReference type="SUPFAM" id="SSF160964">
    <property type="entry name" value="MalF N-terminal region-like"/>
    <property type="match status" value="1"/>
</dbReference>
<keyword evidence="10" id="KW-1185">Reference proteome</keyword>
<dbReference type="PROSITE" id="PS50928">
    <property type="entry name" value="ABC_TM1"/>
    <property type="match status" value="1"/>
</dbReference>
<dbReference type="PANTHER" id="PTHR30193:SF1">
    <property type="entry name" value="ABC TRANSPORTER PERMEASE PROTEIN YESP-RELATED"/>
    <property type="match status" value="1"/>
</dbReference>
<feature type="transmembrane region" description="Helical" evidence="7">
    <location>
        <begin position="83"/>
        <end position="104"/>
    </location>
</feature>
<comment type="similarity">
    <text evidence="7">Belongs to the binding-protein-dependent transport system permease family.</text>
</comment>
<feature type="transmembrane region" description="Helical" evidence="7">
    <location>
        <begin position="116"/>
        <end position="136"/>
    </location>
</feature>
<keyword evidence="6 7" id="KW-0472">Membrane</keyword>
<evidence type="ECO:0000256" key="1">
    <source>
        <dbReference type="ARBA" id="ARBA00004651"/>
    </source>
</evidence>
<dbReference type="EMBL" id="CP130319">
    <property type="protein sequence ID" value="WNR45677.1"/>
    <property type="molecule type" value="Genomic_DNA"/>
</dbReference>
<dbReference type="PANTHER" id="PTHR30193">
    <property type="entry name" value="ABC TRANSPORTER PERMEASE PROTEIN"/>
    <property type="match status" value="1"/>
</dbReference>
<feature type="transmembrane region" description="Helical" evidence="7">
    <location>
        <begin position="221"/>
        <end position="242"/>
    </location>
</feature>
<evidence type="ECO:0000256" key="4">
    <source>
        <dbReference type="ARBA" id="ARBA00022692"/>
    </source>
</evidence>
<organism evidence="9 10">
    <name type="scientific">Paenibacillus roseopurpureus</name>
    <dbReference type="NCBI Taxonomy" id="2918901"/>
    <lineage>
        <taxon>Bacteria</taxon>
        <taxon>Bacillati</taxon>
        <taxon>Bacillota</taxon>
        <taxon>Bacilli</taxon>
        <taxon>Bacillales</taxon>
        <taxon>Paenibacillaceae</taxon>
        <taxon>Paenibacillus</taxon>
    </lineage>
</organism>
<evidence type="ECO:0000313" key="10">
    <source>
        <dbReference type="Proteomes" id="UP001304650"/>
    </source>
</evidence>
<dbReference type="InterPro" id="IPR035906">
    <property type="entry name" value="MetI-like_sf"/>
</dbReference>
<dbReference type="AlphaFoldDB" id="A0AA96LP70"/>
<evidence type="ECO:0000256" key="5">
    <source>
        <dbReference type="ARBA" id="ARBA00022989"/>
    </source>
</evidence>
<evidence type="ECO:0000256" key="3">
    <source>
        <dbReference type="ARBA" id="ARBA00022475"/>
    </source>
</evidence>
<accession>A0AA96LP70</accession>
<dbReference type="GO" id="GO:0055085">
    <property type="term" value="P:transmembrane transport"/>
    <property type="evidence" value="ECO:0007669"/>
    <property type="project" value="InterPro"/>
</dbReference>
<evidence type="ECO:0000313" key="9">
    <source>
        <dbReference type="EMBL" id="WNR45677.1"/>
    </source>
</evidence>
<proteinExistence type="inferred from homology"/>
<sequence>MKGSGLALNLTEKSRRSIAFYLMISPWFVVFVLFSLYPLFYGLYLSFTNYIGLNLQTARWVGLQNYKNVFTDSDALYALGRTVMLTAVYVPISTLVGLLLAVLLNQNVRGVGIYRTIFYLPSIVPLVSAALMWKMMYANQTGILNVALKPLGMPSVNWLSYDYATMSLIITLIWASGSGILINLAGLKGISKELYEAASIDGAPALSRFVRITLPMMSPILFFNVIMGIIHTLQLYILPILLSGNDLLMAPIRPNYVYVVHAFQQVFAFQRFAYGMALLWVLFTVILLMTLVVFRSSRYWVHYEMEQEE</sequence>
<dbReference type="InterPro" id="IPR051393">
    <property type="entry name" value="ABC_transporter_permease"/>
</dbReference>
<dbReference type="Pfam" id="PF00528">
    <property type="entry name" value="BPD_transp_1"/>
    <property type="match status" value="1"/>
</dbReference>
<evidence type="ECO:0000256" key="2">
    <source>
        <dbReference type="ARBA" id="ARBA00022448"/>
    </source>
</evidence>
<dbReference type="KEGG" id="proo:MJB10_06135"/>
<keyword evidence="2 7" id="KW-0813">Transport</keyword>
<dbReference type="GO" id="GO:0005886">
    <property type="term" value="C:plasma membrane"/>
    <property type="evidence" value="ECO:0007669"/>
    <property type="project" value="UniProtKB-SubCell"/>
</dbReference>
<evidence type="ECO:0000259" key="8">
    <source>
        <dbReference type="PROSITE" id="PS50928"/>
    </source>
</evidence>
<dbReference type="RefSeq" id="WP_314802623.1">
    <property type="nucleotide sequence ID" value="NZ_CP130319.1"/>
</dbReference>
<dbReference type="InterPro" id="IPR000515">
    <property type="entry name" value="MetI-like"/>
</dbReference>
<feature type="domain" description="ABC transmembrane type-1" evidence="8">
    <location>
        <begin position="79"/>
        <end position="293"/>
    </location>
</feature>
<feature type="transmembrane region" description="Helical" evidence="7">
    <location>
        <begin position="272"/>
        <end position="294"/>
    </location>
</feature>
<evidence type="ECO:0000256" key="7">
    <source>
        <dbReference type="RuleBase" id="RU363032"/>
    </source>
</evidence>
<protein>
    <submittedName>
        <fullName evidence="9">Sugar ABC transporter permease</fullName>
    </submittedName>
</protein>
<evidence type="ECO:0000256" key="6">
    <source>
        <dbReference type="ARBA" id="ARBA00023136"/>
    </source>
</evidence>
<gene>
    <name evidence="9" type="ORF">MJB10_06135</name>
</gene>
<keyword evidence="4 7" id="KW-0812">Transmembrane</keyword>
<dbReference type="SUPFAM" id="SSF161098">
    <property type="entry name" value="MetI-like"/>
    <property type="match status" value="1"/>
</dbReference>
<keyword evidence="3" id="KW-1003">Cell membrane</keyword>
<name>A0AA96LP70_9BACL</name>
<comment type="subcellular location">
    <subcellularLocation>
        <location evidence="1 7">Cell membrane</location>
        <topology evidence="1 7">Multi-pass membrane protein</topology>
    </subcellularLocation>
</comment>
<feature type="transmembrane region" description="Helical" evidence="7">
    <location>
        <begin position="163"/>
        <end position="185"/>
    </location>
</feature>
<keyword evidence="5 7" id="KW-1133">Transmembrane helix</keyword>
<dbReference type="Gene3D" id="1.10.3720.10">
    <property type="entry name" value="MetI-like"/>
    <property type="match status" value="1"/>
</dbReference>
<reference evidence="9" key="1">
    <citation type="submission" date="2022-02" db="EMBL/GenBank/DDBJ databases">
        <title>Paenibacillus sp. MBLB1832 Whole Genome Shotgun Sequencing.</title>
        <authorList>
            <person name="Hwang C.Y."/>
            <person name="Cho E.-S."/>
            <person name="Seo M.-J."/>
        </authorList>
    </citation>
    <scope>NUCLEOTIDE SEQUENCE</scope>
    <source>
        <strain evidence="9">MBLB1832</strain>
    </source>
</reference>
<feature type="transmembrane region" description="Helical" evidence="7">
    <location>
        <begin position="20"/>
        <end position="40"/>
    </location>
</feature>
<dbReference type="Proteomes" id="UP001304650">
    <property type="component" value="Chromosome"/>
</dbReference>
<dbReference type="CDD" id="cd06261">
    <property type="entry name" value="TM_PBP2"/>
    <property type="match status" value="1"/>
</dbReference>